<dbReference type="EMBL" id="HBIV01028425">
    <property type="protein sequence ID" value="CAE0668717.1"/>
    <property type="molecule type" value="Transcribed_RNA"/>
</dbReference>
<name>A0A6U3AFT3_9EUKA</name>
<reference evidence="1" key="1">
    <citation type="submission" date="2021-01" db="EMBL/GenBank/DDBJ databases">
        <authorList>
            <person name="Corre E."/>
            <person name="Pelletier E."/>
            <person name="Niang G."/>
            <person name="Scheremetjew M."/>
            <person name="Finn R."/>
            <person name="Kale V."/>
            <person name="Holt S."/>
            <person name="Cochrane G."/>
            <person name="Meng A."/>
            <person name="Brown T."/>
            <person name="Cohen L."/>
        </authorList>
    </citation>
    <scope>NUCLEOTIDE SEQUENCE</scope>
    <source>
        <strain evidence="1">CCCM811</strain>
    </source>
</reference>
<accession>A0A6U3AFT3</accession>
<proteinExistence type="predicted"/>
<organism evidence="1">
    <name type="scientific">Lotharella globosa</name>
    <dbReference type="NCBI Taxonomy" id="91324"/>
    <lineage>
        <taxon>Eukaryota</taxon>
        <taxon>Sar</taxon>
        <taxon>Rhizaria</taxon>
        <taxon>Cercozoa</taxon>
        <taxon>Chlorarachniophyceae</taxon>
        <taxon>Lotharella</taxon>
    </lineage>
</organism>
<dbReference type="AlphaFoldDB" id="A0A6U3AFT3"/>
<gene>
    <name evidence="1" type="ORF">LGLO00237_LOCUS20342</name>
</gene>
<protein>
    <submittedName>
        <fullName evidence="1">Uncharacterized protein</fullName>
    </submittedName>
</protein>
<evidence type="ECO:0000313" key="1">
    <source>
        <dbReference type="EMBL" id="CAE0668717.1"/>
    </source>
</evidence>
<sequence>MGGGTLNPNIAIINQRHKNKHMIEQSVIRCLSNMGLKGSPMVVAVGLPLSEVRPLMSKMIAGMSESDIVPKGTFKANDPRRLLVRHMNRISKQDKQQIPPVVFVFSIPDGRVDSVHFPL</sequence>